<proteinExistence type="predicted"/>
<dbReference type="GO" id="GO:0003723">
    <property type="term" value="F:RNA binding"/>
    <property type="evidence" value="ECO:0007669"/>
    <property type="project" value="TreeGrafter"/>
</dbReference>
<dbReference type="GO" id="GO:0050684">
    <property type="term" value="P:regulation of mRNA processing"/>
    <property type="evidence" value="ECO:0007669"/>
    <property type="project" value="InterPro"/>
</dbReference>
<accession>A0A0A9WKK6</accession>
<dbReference type="GO" id="GO:0007005">
    <property type="term" value="P:mitochondrion organization"/>
    <property type="evidence" value="ECO:0007669"/>
    <property type="project" value="TreeGrafter"/>
</dbReference>
<dbReference type="EMBL" id="GDHC01008683">
    <property type="protein sequence ID" value="JAQ09946.1"/>
    <property type="molecule type" value="Transcribed_RNA"/>
</dbReference>
<evidence type="ECO:0000313" key="2">
    <source>
        <dbReference type="EMBL" id="JAG08977.1"/>
    </source>
</evidence>
<dbReference type="InterPro" id="IPR011990">
    <property type="entry name" value="TPR-like_helical_dom_sf"/>
</dbReference>
<dbReference type="PANTHER" id="PTHR14700:SF0">
    <property type="entry name" value="PENTATRICOPEPTIDE REPEAT-CONTAINING PROTEIN 2, MITOCHONDRIAL"/>
    <property type="match status" value="1"/>
</dbReference>
<dbReference type="EMBL" id="GDHC01021733">
    <property type="protein sequence ID" value="JAP96895.1"/>
    <property type="molecule type" value="Transcribed_RNA"/>
</dbReference>
<reference evidence="2" key="2">
    <citation type="submission" date="2014-07" db="EMBL/GenBank/DDBJ databases">
        <authorList>
            <person name="Hull J."/>
        </authorList>
    </citation>
    <scope>NUCLEOTIDE SEQUENCE</scope>
</reference>
<dbReference type="EMBL" id="GBHO01034627">
    <property type="protein sequence ID" value="JAG08977.1"/>
    <property type="molecule type" value="Transcribed_RNA"/>
</dbReference>
<organism evidence="2">
    <name type="scientific">Lygus hesperus</name>
    <name type="common">Western plant bug</name>
    <dbReference type="NCBI Taxonomy" id="30085"/>
    <lineage>
        <taxon>Eukaryota</taxon>
        <taxon>Metazoa</taxon>
        <taxon>Ecdysozoa</taxon>
        <taxon>Arthropoda</taxon>
        <taxon>Hexapoda</taxon>
        <taxon>Insecta</taxon>
        <taxon>Pterygota</taxon>
        <taxon>Neoptera</taxon>
        <taxon>Paraneoptera</taxon>
        <taxon>Hemiptera</taxon>
        <taxon>Heteroptera</taxon>
        <taxon>Panheteroptera</taxon>
        <taxon>Cimicomorpha</taxon>
        <taxon>Miridae</taxon>
        <taxon>Mirini</taxon>
        <taxon>Lygus</taxon>
    </lineage>
</organism>
<dbReference type="GO" id="GO:0005739">
    <property type="term" value="C:mitochondrion"/>
    <property type="evidence" value="ECO:0007669"/>
    <property type="project" value="InterPro"/>
</dbReference>
<reference evidence="3" key="3">
    <citation type="journal article" date="2016" name="Gigascience">
        <title>De novo construction of an expanded transcriptome assembly for the western tarnished plant bug, Lygus hesperus.</title>
        <authorList>
            <person name="Tassone E.E."/>
            <person name="Geib S.M."/>
            <person name="Hall B."/>
            <person name="Fabrick J.A."/>
            <person name="Brent C.S."/>
            <person name="Hull J.J."/>
        </authorList>
    </citation>
    <scope>NUCLEOTIDE SEQUENCE</scope>
</reference>
<dbReference type="PANTHER" id="PTHR14700">
    <property type="entry name" value="PENTATRICOPEPTIDE REPEAT-CONTAINING PROTEIN 2, MITOCHONDRIAL"/>
    <property type="match status" value="1"/>
</dbReference>
<sequence>MWGRNAFTCTRIPSKFLSRQRLVLSSAQNLYSPAALGMNGFEHARTKVKQQFNTLESKFKDKMKEFSDPAATSSTIFTEDLKHMVHLAEESDLPMLRQMMTKFSSQNKDLRFGSFIFGPVVMRMYYFLNQPQEALEAFKDPSLDGFFDQLVTFQVLMDLLLKNEMYDEVLEVFEHVKGKQLQGAKFPKNAVVLAFAACYKKNTPEAHQYAKQLWSDLNAIGHYPMRRAATFAAALAINQNEPGVALEILSTVQRQTYVTVRNLKVCALADLGRPDDALPILRNVLEFRDSPADGQSHTFYKEAITKMDSSVQKSNNPELTTEYESVLKKLVTLKLVIDDSLDAQLCSDIEAIQSPQRRDGQAPFKRDFRKGGFGGNRPSYRPGVRDLL</sequence>
<gene>
    <name evidence="2" type="primary">PTCD2_0</name>
    <name evidence="3" type="synonym">PTCD2_1</name>
    <name evidence="2" type="ORF">CM83_48868</name>
    <name evidence="4" type="ORF">g.38765</name>
    <name evidence="3" type="ORF">g.38766</name>
</gene>
<dbReference type="InterPro" id="IPR034629">
    <property type="entry name" value="PTCD2"/>
</dbReference>
<evidence type="ECO:0000313" key="4">
    <source>
        <dbReference type="EMBL" id="JAQ09946.1"/>
    </source>
</evidence>
<dbReference type="AlphaFoldDB" id="A0A0A9WKK6"/>
<evidence type="ECO:0000313" key="3">
    <source>
        <dbReference type="EMBL" id="JAP96895.1"/>
    </source>
</evidence>
<feature type="compositionally biased region" description="Basic and acidic residues" evidence="1">
    <location>
        <begin position="356"/>
        <end position="370"/>
    </location>
</feature>
<dbReference type="Gene3D" id="1.25.40.10">
    <property type="entry name" value="Tetratricopeptide repeat domain"/>
    <property type="match status" value="1"/>
</dbReference>
<feature type="region of interest" description="Disordered" evidence="1">
    <location>
        <begin position="356"/>
        <end position="388"/>
    </location>
</feature>
<evidence type="ECO:0000256" key="1">
    <source>
        <dbReference type="SAM" id="MobiDB-lite"/>
    </source>
</evidence>
<reference evidence="2" key="1">
    <citation type="journal article" date="2014" name="PLoS ONE">
        <title>Transcriptome-Based Identification of ABC Transporters in the Western Tarnished Plant Bug Lygus hesperus.</title>
        <authorList>
            <person name="Hull J.J."/>
            <person name="Chaney K."/>
            <person name="Geib S.M."/>
            <person name="Fabrick J.A."/>
            <person name="Brent C.S."/>
            <person name="Walsh D."/>
            <person name="Lavine L.C."/>
        </authorList>
    </citation>
    <scope>NUCLEOTIDE SEQUENCE</scope>
</reference>
<protein>
    <submittedName>
        <fullName evidence="2">Pentatricopeptide repeat-containing protein 2</fullName>
    </submittedName>
</protein>
<name>A0A0A9WKK6_LYGHE</name>